<dbReference type="Proteomes" id="UP000240357">
    <property type="component" value="Unassembled WGS sequence"/>
</dbReference>
<evidence type="ECO:0000313" key="4">
    <source>
        <dbReference type="Proteomes" id="UP000240357"/>
    </source>
</evidence>
<dbReference type="PANTHER" id="PTHR41339">
    <property type="entry name" value="LIPL48"/>
    <property type="match status" value="1"/>
</dbReference>
<feature type="chain" id="PRO_5015703137" description="T9SS C-terminal target domain-containing protein" evidence="2">
    <location>
        <begin position="25"/>
        <end position="462"/>
    </location>
</feature>
<dbReference type="AlphaFoldDB" id="A0A2T2YJZ9"/>
<accession>A0A2T2YJZ9</accession>
<keyword evidence="4" id="KW-1185">Reference proteome</keyword>
<evidence type="ECO:0000256" key="2">
    <source>
        <dbReference type="SAM" id="SignalP"/>
    </source>
</evidence>
<name>A0A2T2YJZ9_9BACT</name>
<protein>
    <recommendedName>
        <fullName evidence="5">T9SS C-terminal target domain-containing protein</fullName>
    </recommendedName>
</protein>
<sequence>MNFNFRSVKLTAAFGFALALGLTACKDQLESPSSASGEDSSEATLAEVTVGTCGANTLIASNTTWSSSNSYVIKGNIRIISPATLTIQPGTIIKGECGASLIIERGAKVSAVGTASKPIVFTSNQAVNKKTRGYWGGVIILGRGIVNQGTNVPVEGLAFASGTTYGYYGGTNNADNSGKFQYVRIEYPGTEVSEGNEINGLTLGGVGSGTLIDHVQVLYSQDDAFEFFGGAVNPRYLYAFGNSDDDFDTDFGYVGKVQFAVGVKTTSSEPGTGASNGFESDNDATGTTATPRTNPRFANVTLLGQCAGTDPAVFGQGLLLRRNSQLDLYNSVIANWGNAITVQAPSAVGSPGVDLKTVTVYNNGVLSPSPLGGVARFSYGPRFNACPIPTYSTASSIASGAGPKLIPSSDVTGTTAPGVGFVSTNYRGAFSANAANNNNWDLRSENSGFDWLSFPSEGYSQY</sequence>
<keyword evidence="2" id="KW-0732">Signal</keyword>
<dbReference type="PANTHER" id="PTHR41339:SF1">
    <property type="entry name" value="SECRETED PROTEIN"/>
    <property type="match status" value="1"/>
</dbReference>
<reference evidence="3 4" key="1">
    <citation type="submission" date="2018-03" db="EMBL/GenBank/DDBJ databases">
        <title>Adhaeribacter sp. HMF7605 Genome sequencing and assembly.</title>
        <authorList>
            <person name="Kang H."/>
            <person name="Kang J."/>
            <person name="Cha I."/>
            <person name="Kim H."/>
            <person name="Joh K."/>
        </authorList>
    </citation>
    <scope>NUCLEOTIDE SEQUENCE [LARGE SCALE GENOMIC DNA]</scope>
    <source>
        <strain evidence="3 4">HMF7605</strain>
    </source>
</reference>
<gene>
    <name evidence="3" type="ORF">AHMF7605_21245</name>
</gene>
<evidence type="ECO:0000313" key="3">
    <source>
        <dbReference type="EMBL" id="PSR55843.1"/>
    </source>
</evidence>
<feature type="signal peptide" evidence="2">
    <location>
        <begin position="1"/>
        <end position="24"/>
    </location>
</feature>
<feature type="compositionally biased region" description="Polar residues" evidence="1">
    <location>
        <begin position="265"/>
        <end position="293"/>
    </location>
</feature>
<evidence type="ECO:0000256" key="1">
    <source>
        <dbReference type="SAM" id="MobiDB-lite"/>
    </source>
</evidence>
<dbReference type="PROSITE" id="PS51257">
    <property type="entry name" value="PROKAR_LIPOPROTEIN"/>
    <property type="match status" value="1"/>
</dbReference>
<evidence type="ECO:0008006" key="5">
    <source>
        <dbReference type="Google" id="ProtNLM"/>
    </source>
</evidence>
<proteinExistence type="predicted"/>
<comment type="caution">
    <text evidence="3">The sequence shown here is derived from an EMBL/GenBank/DDBJ whole genome shotgun (WGS) entry which is preliminary data.</text>
</comment>
<feature type="region of interest" description="Disordered" evidence="1">
    <location>
        <begin position="265"/>
        <end position="294"/>
    </location>
</feature>
<dbReference type="RefSeq" id="WP_106932024.1">
    <property type="nucleotide sequence ID" value="NZ_PYFT01000001.1"/>
</dbReference>
<organism evidence="3 4">
    <name type="scientific">Adhaeribacter arboris</name>
    <dbReference type="NCBI Taxonomy" id="2072846"/>
    <lineage>
        <taxon>Bacteria</taxon>
        <taxon>Pseudomonadati</taxon>
        <taxon>Bacteroidota</taxon>
        <taxon>Cytophagia</taxon>
        <taxon>Cytophagales</taxon>
        <taxon>Hymenobacteraceae</taxon>
        <taxon>Adhaeribacter</taxon>
    </lineage>
</organism>
<dbReference type="EMBL" id="PYFT01000001">
    <property type="protein sequence ID" value="PSR55843.1"/>
    <property type="molecule type" value="Genomic_DNA"/>
</dbReference>
<dbReference type="OrthoDB" id="1521716at2"/>